<comment type="caution">
    <text evidence="6">Lacks conserved residue(s) required for the propagation of feature annotation.</text>
</comment>
<dbReference type="InterPro" id="IPR016064">
    <property type="entry name" value="NAD/diacylglycerol_kinase_sf"/>
</dbReference>
<keyword evidence="8" id="KW-1185">Reference proteome</keyword>
<dbReference type="OrthoDB" id="9774737at2"/>
<dbReference type="RefSeq" id="WP_025802927.1">
    <property type="nucleotide sequence ID" value="NZ_CP053842.1"/>
</dbReference>
<dbReference type="GO" id="GO:0019674">
    <property type="term" value="P:NAD+ metabolic process"/>
    <property type="evidence" value="ECO:0007669"/>
    <property type="project" value="InterPro"/>
</dbReference>
<dbReference type="GO" id="GO:0006741">
    <property type="term" value="P:NADP+ biosynthetic process"/>
    <property type="evidence" value="ECO:0007669"/>
    <property type="project" value="UniProtKB-UniRule"/>
</dbReference>
<dbReference type="Proteomes" id="UP000594749">
    <property type="component" value="Chromosome"/>
</dbReference>
<keyword evidence="6" id="KW-0067">ATP-binding</keyword>
<gene>
    <name evidence="6" type="primary">nadK</name>
    <name evidence="7" type="ORF">IMC76_00675</name>
</gene>
<comment type="similarity">
    <text evidence="6">Belongs to the NAD kinase family.</text>
</comment>
<evidence type="ECO:0000256" key="1">
    <source>
        <dbReference type="ARBA" id="ARBA00022679"/>
    </source>
</evidence>
<dbReference type="InterPro" id="IPR017437">
    <property type="entry name" value="ATP-NAD_kinase_PpnK-typ_C"/>
</dbReference>
<dbReference type="Pfam" id="PF01513">
    <property type="entry name" value="NAD_kinase"/>
    <property type="match status" value="1"/>
</dbReference>
<keyword evidence="1 6" id="KW-0808">Transferase</keyword>
<dbReference type="GO" id="GO:0046872">
    <property type="term" value="F:metal ion binding"/>
    <property type="evidence" value="ECO:0007669"/>
    <property type="project" value="UniProtKB-UniRule"/>
</dbReference>
<keyword evidence="4 6" id="KW-0520">NAD</keyword>
<keyword evidence="6" id="KW-0547">Nucleotide-binding</keyword>
<dbReference type="Gene3D" id="2.60.200.30">
    <property type="entry name" value="Probable inorganic polyphosphate/atp-NAD kinase, domain 2"/>
    <property type="match status" value="1"/>
</dbReference>
<feature type="binding site" evidence="6">
    <location>
        <begin position="188"/>
        <end position="193"/>
    </location>
    <ligand>
        <name>NAD(+)</name>
        <dbReference type="ChEBI" id="CHEBI:57540"/>
    </ligand>
</feature>
<keyword evidence="6" id="KW-0963">Cytoplasm</keyword>
<dbReference type="Pfam" id="PF20143">
    <property type="entry name" value="NAD_kinase_C"/>
    <property type="match status" value="1"/>
</dbReference>
<evidence type="ECO:0000313" key="8">
    <source>
        <dbReference type="Proteomes" id="UP000594749"/>
    </source>
</evidence>
<dbReference type="HAMAP" id="MF_00361">
    <property type="entry name" value="NAD_kinase"/>
    <property type="match status" value="1"/>
</dbReference>
<dbReference type="AlphaFoldDB" id="A0A7M1LIN5"/>
<dbReference type="SUPFAM" id="SSF111331">
    <property type="entry name" value="NAD kinase/diacylglycerol kinase-like"/>
    <property type="match status" value="1"/>
</dbReference>
<dbReference type="Gene3D" id="3.40.50.10330">
    <property type="entry name" value="Probable inorganic polyphosphate/atp-NAD kinase, domain 1"/>
    <property type="match status" value="1"/>
</dbReference>
<feature type="binding site" evidence="6">
    <location>
        <begin position="70"/>
        <end position="71"/>
    </location>
    <ligand>
        <name>NAD(+)</name>
        <dbReference type="ChEBI" id="CHEBI:57540"/>
    </ligand>
</feature>
<comment type="cofactor">
    <cofactor evidence="6">
        <name>a divalent metal cation</name>
        <dbReference type="ChEBI" id="CHEBI:60240"/>
    </cofactor>
</comment>
<dbReference type="PANTHER" id="PTHR20275">
    <property type="entry name" value="NAD KINASE"/>
    <property type="match status" value="1"/>
</dbReference>
<dbReference type="EMBL" id="CP063078">
    <property type="protein sequence ID" value="QOQ87365.1"/>
    <property type="molecule type" value="Genomic_DNA"/>
</dbReference>
<dbReference type="GO" id="GO:0005737">
    <property type="term" value="C:cytoplasm"/>
    <property type="evidence" value="ECO:0007669"/>
    <property type="project" value="UniProtKB-SubCell"/>
</dbReference>
<proteinExistence type="inferred from homology"/>
<evidence type="ECO:0000256" key="3">
    <source>
        <dbReference type="ARBA" id="ARBA00022857"/>
    </source>
</evidence>
<accession>A0A7M1LIN5</accession>
<dbReference type="EC" id="2.7.1.23" evidence="6"/>
<evidence type="ECO:0000256" key="5">
    <source>
        <dbReference type="ARBA" id="ARBA00047925"/>
    </source>
</evidence>
<evidence type="ECO:0000256" key="4">
    <source>
        <dbReference type="ARBA" id="ARBA00023027"/>
    </source>
</evidence>
<dbReference type="GO" id="GO:0003951">
    <property type="term" value="F:NAD+ kinase activity"/>
    <property type="evidence" value="ECO:0007669"/>
    <property type="project" value="UniProtKB-UniRule"/>
</dbReference>
<feature type="binding site" evidence="6">
    <location>
        <begin position="147"/>
        <end position="148"/>
    </location>
    <ligand>
        <name>NAD(+)</name>
        <dbReference type="ChEBI" id="CHEBI:57540"/>
    </ligand>
</feature>
<comment type="subcellular location">
    <subcellularLocation>
        <location evidence="6">Cytoplasm</location>
    </subcellularLocation>
</comment>
<comment type="catalytic activity">
    <reaction evidence="5 6">
        <text>NAD(+) + ATP = ADP + NADP(+) + H(+)</text>
        <dbReference type="Rhea" id="RHEA:18629"/>
        <dbReference type="ChEBI" id="CHEBI:15378"/>
        <dbReference type="ChEBI" id="CHEBI:30616"/>
        <dbReference type="ChEBI" id="CHEBI:57540"/>
        <dbReference type="ChEBI" id="CHEBI:58349"/>
        <dbReference type="ChEBI" id="CHEBI:456216"/>
        <dbReference type="EC" id="2.7.1.23"/>
    </reaction>
</comment>
<dbReference type="InterPro" id="IPR002504">
    <property type="entry name" value="NADK"/>
</dbReference>
<feature type="binding site" evidence="6">
    <location>
        <position position="185"/>
    </location>
    <ligand>
        <name>NAD(+)</name>
        <dbReference type="ChEBI" id="CHEBI:57540"/>
    </ligand>
</feature>
<feature type="binding site" evidence="6">
    <location>
        <position position="246"/>
    </location>
    <ligand>
        <name>NAD(+)</name>
        <dbReference type="ChEBI" id="CHEBI:57540"/>
    </ligand>
</feature>
<feature type="active site" description="Proton acceptor" evidence="6">
    <location>
        <position position="70"/>
    </location>
</feature>
<evidence type="ECO:0000256" key="2">
    <source>
        <dbReference type="ARBA" id="ARBA00022777"/>
    </source>
</evidence>
<reference evidence="7 8" key="1">
    <citation type="submission" date="2020-10" db="EMBL/GenBank/DDBJ databases">
        <title>Campylobacter and Helicobacter PacBio genomes.</title>
        <authorList>
            <person name="Lane C."/>
        </authorList>
    </citation>
    <scope>NUCLEOTIDE SEQUENCE [LARGE SCALE GENOMIC DNA]</scope>
    <source>
        <strain evidence="7 8">2016D-0077</strain>
    </source>
</reference>
<sequence length="290" mass="31931">MNIKNLHENLKFAGIIAKNPSSALEISEILREFKIESLFETKSAKALGLKPYSLCEISKFTNFIISVGGDGTLIGACREVVGKCNFNPYILGVYDGNLGFLTDIKISEFKGFMSEFLKGEYKVEHPLMLEARFYKNSQLVSTKVAFNDVVFTRTAVLSMSSVDAYLNGEKFNSYYGDGVIISSPIGSTAYNMSAGGPIIYPLSSDICITPICSHSLTQRPLVISGFANLSFKNSSGSKVGVVIDGQKIYDMDKFDEIFVGLGKSSANLIRHIGRDYFAVLRDKLNWGHIK</sequence>
<keyword evidence="2 6" id="KW-0418">Kinase</keyword>
<comment type="function">
    <text evidence="6">Involved in the regulation of the intracellular balance of NAD and NADP, and is a key enzyme in the biosynthesis of NADP. Catalyzes specifically the phosphorylation on 2'-hydroxyl of the adenosine moiety of NAD to yield NADP.</text>
</comment>
<protein>
    <recommendedName>
        <fullName evidence="6">NAD kinase</fullName>
        <ecNumber evidence="6">2.7.1.23</ecNumber>
    </recommendedName>
    <alternativeName>
        <fullName evidence="6">ATP-dependent NAD kinase</fullName>
    </alternativeName>
</protein>
<organism evidence="7 8">
    <name type="scientific">Campylobacter corcagiensis</name>
    <dbReference type="NCBI Taxonomy" id="1448857"/>
    <lineage>
        <taxon>Bacteria</taxon>
        <taxon>Pseudomonadati</taxon>
        <taxon>Campylobacterota</taxon>
        <taxon>Epsilonproteobacteria</taxon>
        <taxon>Campylobacterales</taxon>
        <taxon>Campylobacteraceae</taxon>
        <taxon>Campylobacter</taxon>
    </lineage>
</organism>
<keyword evidence="3 6" id="KW-0521">NADP</keyword>
<dbReference type="GO" id="GO:0051287">
    <property type="term" value="F:NAD binding"/>
    <property type="evidence" value="ECO:0007669"/>
    <property type="project" value="UniProtKB-ARBA"/>
</dbReference>
<dbReference type="GO" id="GO:0005524">
    <property type="term" value="F:ATP binding"/>
    <property type="evidence" value="ECO:0007669"/>
    <property type="project" value="UniProtKB-KW"/>
</dbReference>
<dbReference type="PANTHER" id="PTHR20275:SF0">
    <property type="entry name" value="NAD KINASE"/>
    <property type="match status" value="1"/>
</dbReference>
<name>A0A7M1LIN5_9BACT</name>
<evidence type="ECO:0000256" key="6">
    <source>
        <dbReference type="HAMAP-Rule" id="MF_00361"/>
    </source>
</evidence>
<evidence type="ECO:0000313" key="7">
    <source>
        <dbReference type="EMBL" id="QOQ87365.1"/>
    </source>
</evidence>
<feature type="binding site" evidence="6">
    <location>
        <position position="177"/>
    </location>
    <ligand>
        <name>NAD(+)</name>
        <dbReference type="ChEBI" id="CHEBI:57540"/>
    </ligand>
</feature>
<dbReference type="InterPro" id="IPR017438">
    <property type="entry name" value="ATP-NAD_kinase_N"/>
</dbReference>